<dbReference type="PANTHER" id="PTHR42886">
    <property type="entry name" value="RE40534P-RELATED"/>
    <property type="match status" value="1"/>
</dbReference>
<keyword evidence="1" id="KW-0378">Hydrolase</keyword>
<accession>A0A2P5BDD0</accession>
<dbReference type="GO" id="GO:0005829">
    <property type="term" value="C:cytosol"/>
    <property type="evidence" value="ECO:0007669"/>
    <property type="project" value="TreeGrafter"/>
</dbReference>
<sequence length="97" mass="10943">SISYRVTEESMMDRLKIDIDASCLEIEKECRVLTIHGSVDEMIPVEDSTEFDKIIPNHKLHIVEGADHDYTSHQAELASIVLEFIKASLEQDKAASI</sequence>
<dbReference type="OrthoDB" id="9988524at2759"/>
<dbReference type="AlphaFoldDB" id="A0A2P5BDD0"/>
<dbReference type="InterPro" id="IPR029058">
    <property type="entry name" value="AB_hydrolase_fold"/>
</dbReference>
<gene>
    <name evidence="1" type="ORF">PanWU01x14_248880</name>
</gene>
<dbReference type="SUPFAM" id="SSF53474">
    <property type="entry name" value="alpha/beta-Hydrolases"/>
    <property type="match status" value="1"/>
</dbReference>
<reference evidence="2" key="1">
    <citation type="submission" date="2016-06" db="EMBL/GenBank/DDBJ databases">
        <title>Parallel loss of symbiosis genes in relatives of nitrogen-fixing non-legume Parasponia.</title>
        <authorList>
            <person name="Van Velzen R."/>
            <person name="Holmer R."/>
            <person name="Bu F."/>
            <person name="Rutten L."/>
            <person name="Van Zeijl A."/>
            <person name="Liu W."/>
            <person name="Santuari L."/>
            <person name="Cao Q."/>
            <person name="Sharma T."/>
            <person name="Shen D."/>
            <person name="Roswanjaya Y."/>
            <person name="Wardhani T."/>
            <person name="Kalhor M.S."/>
            <person name="Jansen J."/>
            <person name="Van den Hoogen J."/>
            <person name="Gungor B."/>
            <person name="Hartog M."/>
            <person name="Hontelez J."/>
            <person name="Verver J."/>
            <person name="Yang W.-C."/>
            <person name="Schijlen E."/>
            <person name="Repin R."/>
            <person name="Schilthuizen M."/>
            <person name="Schranz E."/>
            <person name="Heidstra R."/>
            <person name="Miyata K."/>
            <person name="Fedorova E."/>
            <person name="Kohlen W."/>
            <person name="Bisseling T."/>
            <person name="Smit S."/>
            <person name="Geurts R."/>
        </authorList>
    </citation>
    <scope>NUCLEOTIDE SEQUENCE [LARGE SCALE GENOMIC DNA]</scope>
    <source>
        <strain evidence="2">cv. WU1-14</strain>
    </source>
</reference>
<name>A0A2P5BDD0_PARAD</name>
<dbReference type="PANTHER" id="PTHR42886:SF53">
    <property type="entry name" value="ALPHA_BETA-HYDROLASES SUPERFAMILY PROTEIN"/>
    <property type="match status" value="1"/>
</dbReference>
<keyword evidence="2" id="KW-1185">Reference proteome</keyword>
<dbReference type="STRING" id="3476.A0A2P5BDD0"/>
<protein>
    <submittedName>
        <fullName evidence="1">Alpha/Beta hydrolase fold containing protein</fullName>
    </submittedName>
</protein>
<proteinExistence type="predicted"/>
<evidence type="ECO:0000313" key="1">
    <source>
        <dbReference type="EMBL" id="PON46793.1"/>
    </source>
</evidence>
<organism evidence="1 2">
    <name type="scientific">Parasponia andersonii</name>
    <name type="common">Sponia andersonii</name>
    <dbReference type="NCBI Taxonomy" id="3476"/>
    <lineage>
        <taxon>Eukaryota</taxon>
        <taxon>Viridiplantae</taxon>
        <taxon>Streptophyta</taxon>
        <taxon>Embryophyta</taxon>
        <taxon>Tracheophyta</taxon>
        <taxon>Spermatophyta</taxon>
        <taxon>Magnoliopsida</taxon>
        <taxon>eudicotyledons</taxon>
        <taxon>Gunneridae</taxon>
        <taxon>Pentapetalae</taxon>
        <taxon>rosids</taxon>
        <taxon>fabids</taxon>
        <taxon>Rosales</taxon>
        <taxon>Cannabaceae</taxon>
        <taxon>Parasponia</taxon>
    </lineage>
</organism>
<dbReference type="Gene3D" id="3.40.50.1820">
    <property type="entry name" value="alpha/beta hydrolase"/>
    <property type="match status" value="1"/>
</dbReference>
<dbReference type="Proteomes" id="UP000237105">
    <property type="component" value="Unassembled WGS sequence"/>
</dbReference>
<dbReference type="GO" id="GO:0016787">
    <property type="term" value="F:hydrolase activity"/>
    <property type="evidence" value="ECO:0007669"/>
    <property type="project" value="UniProtKB-KW"/>
</dbReference>
<comment type="caution">
    <text evidence="1">The sequence shown here is derived from an EMBL/GenBank/DDBJ whole genome shotgun (WGS) entry which is preliminary data.</text>
</comment>
<dbReference type="EMBL" id="JXTB01000305">
    <property type="protein sequence ID" value="PON46793.1"/>
    <property type="molecule type" value="Genomic_DNA"/>
</dbReference>
<evidence type="ECO:0000313" key="2">
    <source>
        <dbReference type="Proteomes" id="UP000237105"/>
    </source>
</evidence>
<feature type="non-terminal residue" evidence="1">
    <location>
        <position position="1"/>
    </location>
</feature>